<organism evidence="3 4">
    <name type="scientific">Phytophthora citrophthora</name>
    <dbReference type="NCBI Taxonomy" id="4793"/>
    <lineage>
        <taxon>Eukaryota</taxon>
        <taxon>Sar</taxon>
        <taxon>Stramenopiles</taxon>
        <taxon>Oomycota</taxon>
        <taxon>Peronosporomycetes</taxon>
        <taxon>Peronosporales</taxon>
        <taxon>Peronosporaceae</taxon>
        <taxon>Phytophthora</taxon>
    </lineage>
</organism>
<dbReference type="AlphaFoldDB" id="A0AAD9LSA0"/>
<dbReference type="EMBL" id="JASMQC010000005">
    <property type="protein sequence ID" value="KAK1944874.1"/>
    <property type="molecule type" value="Genomic_DNA"/>
</dbReference>
<evidence type="ECO:0000259" key="2">
    <source>
        <dbReference type="PROSITE" id="PS51725"/>
    </source>
</evidence>
<dbReference type="InterPro" id="IPR050404">
    <property type="entry name" value="Heme-degrading_MO"/>
</dbReference>
<dbReference type="PANTHER" id="PTHR34474:SF2">
    <property type="entry name" value="SIGNAL TRANSDUCTION PROTEIN TRAP"/>
    <property type="match status" value="1"/>
</dbReference>
<dbReference type="Pfam" id="PF03992">
    <property type="entry name" value="ABM"/>
    <property type="match status" value="1"/>
</dbReference>
<evidence type="ECO:0000313" key="4">
    <source>
        <dbReference type="Proteomes" id="UP001259832"/>
    </source>
</evidence>
<dbReference type="PROSITE" id="PS51725">
    <property type="entry name" value="ABM"/>
    <property type="match status" value="1"/>
</dbReference>
<keyword evidence="4" id="KW-1185">Reference proteome</keyword>
<dbReference type="InterPro" id="IPR007138">
    <property type="entry name" value="ABM_dom"/>
</dbReference>
<protein>
    <recommendedName>
        <fullName evidence="2">ABM domain-containing protein</fullName>
    </recommendedName>
</protein>
<feature type="domain" description="ABM" evidence="2">
    <location>
        <begin position="107"/>
        <end position="196"/>
    </location>
</feature>
<dbReference type="Gene3D" id="3.30.70.100">
    <property type="match status" value="1"/>
</dbReference>
<dbReference type="SUPFAM" id="SSF54909">
    <property type="entry name" value="Dimeric alpha+beta barrel"/>
    <property type="match status" value="1"/>
</dbReference>
<gene>
    <name evidence="3" type="ORF">P3T76_003407</name>
</gene>
<reference evidence="3" key="1">
    <citation type="submission" date="2023-08" db="EMBL/GenBank/DDBJ databases">
        <title>Reference Genome Resource for the Citrus Pathogen Phytophthora citrophthora.</title>
        <authorList>
            <person name="Moller H."/>
            <person name="Coetzee B."/>
            <person name="Rose L.J."/>
            <person name="Van Niekerk J.M."/>
        </authorList>
    </citation>
    <scope>NUCLEOTIDE SEQUENCE</scope>
    <source>
        <strain evidence="3">STE-U-9442</strain>
    </source>
</reference>
<comment type="caution">
    <text evidence="3">The sequence shown here is derived from an EMBL/GenBank/DDBJ whole genome shotgun (WGS) entry which is preliminary data.</text>
</comment>
<dbReference type="InterPro" id="IPR011008">
    <property type="entry name" value="Dimeric_a/b-barrel"/>
</dbReference>
<accession>A0AAD9LSA0</accession>
<dbReference type="PANTHER" id="PTHR34474">
    <property type="entry name" value="SIGNAL TRANSDUCTION PROTEIN TRAP"/>
    <property type="match status" value="1"/>
</dbReference>
<feature type="region of interest" description="Disordered" evidence="1">
    <location>
        <begin position="72"/>
        <end position="98"/>
    </location>
</feature>
<evidence type="ECO:0000256" key="1">
    <source>
        <dbReference type="SAM" id="MobiDB-lite"/>
    </source>
</evidence>
<evidence type="ECO:0000313" key="3">
    <source>
        <dbReference type="EMBL" id="KAK1944874.1"/>
    </source>
</evidence>
<proteinExistence type="predicted"/>
<sequence>MPAIQHGCSSVHVPHLFTSTACQTSASSFEAHDQHWQLRNAQTYPLLSASWVHYAAQFGDCLSLVSEETSRGAEKRKPSCSESYHNAKRRPPQQAPEEETMLLSKPVRVLSERIMSRGFEPTVVRLMENVNTVVRSQPGLISVETLSDVNDHHKYVVLSEWRSIKDYEAWTASEAHRKCTEQINEVLDVPGKRTTIYKRPEENIFLL</sequence>
<name>A0AAD9LSA0_9STRA</name>
<dbReference type="Proteomes" id="UP001259832">
    <property type="component" value="Unassembled WGS sequence"/>
</dbReference>